<sequence length="59" mass="6692">MVNEGLSLEFNLSHSDNVLACALSKKNPIGVDVERIRFKRNLIRLGHTVFSEDEKISHL</sequence>
<comment type="caution">
    <text evidence="1">The sequence shown here is derived from an EMBL/GenBank/DDBJ whole genome shotgun (WGS) entry which is preliminary data.</text>
</comment>
<protein>
    <recommendedName>
        <fullName evidence="3">4'-phosphopantetheinyl transferase domain-containing protein</fullName>
    </recommendedName>
</protein>
<name>A0ABR9E6P5_9GAMM</name>
<evidence type="ECO:0008006" key="3">
    <source>
        <dbReference type="Google" id="ProtNLM"/>
    </source>
</evidence>
<evidence type="ECO:0000313" key="2">
    <source>
        <dbReference type="Proteomes" id="UP000615755"/>
    </source>
</evidence>
<dbReference type="InterPro" id="IPR037143">
    <property type="entry name" value="4-PPantetheinyl_Trfase_dom_sf"/>
</dbReference>
<dbReference type="EMBL" id="AQGV01000010">
    <property type="protein sequence ID" value="MBE0366658.1"/>
    <property type="molecule type" value="Genomic_DNA"/>
</dbReference>
<gene>
    <name evidence="1" type="ORF">PAUR_a3705</name>
</gene>
<reference evidence="1 2" key="1">
    <citation type="submission" date="2015-03" db="EMBL/GenBank/DDBJ databases">
        <title>Genome sequence of Pseudoalteromonas aurantia.</title>
        <authorList>
            <person name="Xie B.-B."/>
            <person name="Rong J.-C."/>
            <person name="Qin Q.-L."/>
            <person name="Zhang Y.-Z."/>
        </authorList>
    </citation>
    <scope>NUCLEOTIDE SEQUENCE [LARGE SCALE GENOMIC DNA]</scope>
    <source>
        <strain evidence="1 2">208</strain>
    </source>
</reference>
<organism evidence="1 2">
    <name type="scientific">Pseudoalteromonas aurantia 208</name>
    <dbReference type="NCBI Taxonomy" id="1314867"/>
    <lineage>
        <taxon>Bacteria</taxon>
        <taxon>Pseudomonadati</taxon>
        <taxon>Pseudomonadota</taxon>
        <taxon>Gammaproteobacteria</taxon>
        <taxon>Alteromonadales</taxon>
        <taxon>Pseudoalteromonadaceae</taxon>
        <taxon>Pseudoalteromonas</taxon>
    </lineage>
</organism>
<evidence type="ECO:0000313" key="1">
    <source>
        <dbReference type="EMBL" id="MBE0366658.1"/>
    </source>
</evidence>
<keyword evidence="2" id="KW-1185">Reference proteome</keyword>
<proteinExistence type="predicted"/>
<dbReference type="Gene3D" id="3.90.470.20">
    <property type="entry name" value="4'-phosphopantetheinyl transferase domain"/>
    <property type="match status" value="1"/>
</dbReference>
<accession>A0ABR9E6P5</accession>
<dbReference type="Proteomes" id="UP000615755">
    <property type="component" value="Unassembled WGS sequence"/>
</dbReference>